<organism evidence="1 2">
    <name type="scientific">Tautonia sociabilis</name>
    <dbReference type="NCBI Taxonomy" id="2080755"/>
    <lineage>
        <taxon>Bacteria</taxon>
        <taxon>Pseudomonadati</taxon>
        <taxon>Planctomycetota</taxon>
        <taxon>Planctomycetia</taxon>
        <taxon>Isosphaerales</taxon>
        <taxon>Isosphaeraceae</taxon>
        <taxon>Tautonia</taxon>
    </lineage>
</organism>
<sequence length="88" mass="9568">MNPDPARSRRPTPIVELGVAEAYDLLSRHFGLVDLPPLEAIENEDWGRDSLLHRFLDIPPAELAAAGLCWDDDAGNEAGRGGTIPQAH</sequence>
<dbReference type="AlphaFoldDB" id="A0A432MI11"/>
<name>A0A432MI11_9BACT</name>
<evidence type="ECO:0000313" key="2">
    <source>
        <dbReference type="Proteomes" id="UP000280296"/>
    </source>
</evidence>
<evidence type="ECO:0000313" key="1">
    <source>
        <dbReference type="EMBL" id="RUL86765.1"/>
    </source>
</evidence>
<reference evidence="1 2" key="1">
    <citation type="submission" date="2018-12" db="EMBL/GenBank/DDBJ databases">
        <authorList>
            <person name="Toschakov S.V."/>
        </authorList>
    </citation>
    <scope>NUCLEOTIDE SEQUENCE [LARGE SCALE GENOMIC DNA]</scope>
    <source>
        <strain evidence="1 2">GM2012</strain>
    </source>
</reference>
<proteinExistence type="predicted"/>
<keyword evidence="2" id="KW-1185">Reference proteome</keyword>
<comment type="caution">
    <text evidence="1">The sequence shown here is derived from an EMBL/GenBank/DDBJ whole genome shotgun (WGS) entry which is preliminary data.</text>
</comment>
<dbReference type="OrthoDB" id="290663at2"/>
<accession>A0A432MI11</accession>
<gene>
    <name evidence="1" type="ORF">TsocGM_15460</name>
</gene>
<reference evidence="1 2" key="2">
    <citation type="submission" date="2019-01" db="EMBL/GenBank/DDBJ databases">
        <title>Tautonia sociabilis, a novel thermotolerant planctomycete of Isosphaeraceae family, isolated from a 4000 m deep subterranean habitat.</title>
        <authorList>
            <person name="Kovaleva O.L."/>
            <person name="Elcheninov A.G."/>
            <person name="Van Heerden E."/>
            <person name="Toshchakov S.V."/>
            <person name="Novikov A."/>
            <person name="Bonch-Osmolovskaya E.A."/>
            <person name="Kublanov I.V."/>
        </authorList>
    </citation>
    <scope>NUCLEOTIDE SEQUENCE [LARGE SCALE GENOMIC DNA]</scope>
    <source>
        <strain evidence="1 2">GM2012</strain>
    </source>
</reference>
<protein>
    <submittedName>
        <fullName evidence="1">Uncharacterized protein</fullName>
    </submittedName>
</protein>
<dbReference type="Proteomes" id="UP000280296">
    <property type="component" value="Unassembled WGS sequence"/>
</dbReference>
<dbReference type="EMBL" id="RYZH01000030">
    <property type="protein sequence ID" value="RUL86765.1"/>
    <property type="molecule type" value="Genomic_DNA"/>
</dbReference>